<dbReference type="InterPro" id="IPR036770">
    <property type="entry name" value="Ankyrin_rpt-contain_sf"/>
</dbReference>
<proteinExistence type="predicted"/>
<reference evidence="4 5" key="1">
    <citation type="journal article" date="2017" name="ISME J.">
        <title>Energy and carbon metabolisms in a deep terrestrial subsurface fluid microbial community.</title>
        <authorList>
            <person name="Momper L."/>
            <person name="Jungbluth S.P."/>
            <person name="Lee M.D."/>
            <person name="Amend J.P."/>
        </authorList>
    </citation>
    <scope>NUCLEOTIDE SEQUENCE [LARGE SCALE GENOMIC DNA]</scope>
    <source>
        <strain evidence="4">SURF_5</strain>
    </source>
</reference>
<evidence type="ECO:0000256" key="3">
    <source>
        <dbReference type="PROSITE-ProRule" id="PRU00023"/>
    </source>
</evidence>
<evidence type="ECO:0000256" key="1">
    <source>
        <dbReference type="ARBA" id="ARBA00022737"/>
    </source>
</evidence>
<dbReference type="PANTHER" id="PTHR24124:SF14">
    <property type="entry name" value="CHROMOSOME UNDETERMINED SCAFFOLD_25, WHOLE GENOME SHOTGUN SEQUENCE"/>
    <property type="match status" value="1"/>
</dbReference>
<dbReference type="PROSITE" id="PS50088">
    <property type="entry name" value="ANK_REPEAT"/>
    <property type="match status" value="1"/>
</dbReference>
<evidence type="ECO:0000313" key="5">
    <source>
        <dbReference type="Proteomes" id="UP000265882"/>
    </source>
</evidence>
<gene>
    <name evidence="4" type="ORF">C4520_14580</name>
</gene>
<name>A0A3A4NS11_ABYX5</name>
<dbReference type="EMBL" id="QZKU01000102">
    <property type="protein sequence ID" value="RJP18351.1"/>
    <property type="molecule type" value="Genomic_DNA"/>
</dbReference>
<evidence type="ECO:0000313" key="4">
    <source>
        <dbReference type="EMBL" id="RJP18351.1"/>
    </source>
</evidence>
<evidence type="ECO:0000256" key="2">
    <source>
        <dbReference type="ARBA" id="ARBA00023043"/>
    </source>
</evidence>
<sequence length="310" mass="35252">MQQQPPETRWLRLKEETNALDYLERASLFIRETPENTKAWKWVIIALHGALYGFAVAAACGTDDTSLNRGRGKLLGIWDVLKLCQDPNHMKMLSHSKHLHLTESQRKSVELMVSELRNEFAHFKPKLWSIELHGMPDIAVDVLEVIRFLALETNTYIHLTQKEMETVNRLVEQSTTFLQKTQLYEENRLAENLSFVARKKLELANVAYTDEEFVSQAAQGNTQTVELFMASGMDPDIRNSKGVTALMCATMNGHVETIKALLANGAEVDVKAEDGVTAIKIAESKSYKEIEEILRLARFSFMRRNIFPAP</sequence>
<dbReference type="GO" id="GO:0010468">
    <property type="term" value="P:regulation of gene expression"/>
    <property type="evidence" value="ECO:0007669"/>
    <property type="project" value="TreeGrafter"/>
</dbReference>
<dbReference type="InterPro" id="IPR002110">
    <property type="entry name" value="Ankyrin_rpt"/>
</dbReference>
<protein>
    <submittedName>
        <fullName evidence="4">Ankyrin repeat domain-containing protein</fullName>
    </submittedName>
</protein>
<dbReference type="Pfam" id="PF12796">
    <property type="entry name" value="Ank_2"/>
    <property type="match status" value="1"/>
</dbReference>
<accession>A0A3A4NS11</accession>
<dbReference type="AlphaFoldDB" id="A0A3A4NS11"/>
<dbReference type="PANTHER" id="PTHR24124">
    <property type="entry name" value="ANKYRIN REPEAT FAMILY A"/>
    <property type="match status" value="1"/>
</dbReference>
<keyword evidence="1" id="KW-0677">Repeat</keyword>
<feature type="repeat" description="ANK" evidence="3">
    <location>
        <begin position="241"/>
        <end position="273"/>
    </location>
</feature>
<organism evidence="4 5">
    <name type="scientific">Abyssobacteria bacterium (strain SURF_5)</name>
    <dbReference type="NCBI Taxonomy" id="2093360"/>
    <lineage>
        <taxon>Bacteria</taxon>
        <taxon>Pseudomonadati</taxon>
        <taxon>Candidatus Hydrogenedentota</taxon>
        <taxon>Candidatus Abyssobacteria</taxon>
    </lineage>
</organism>
<dbReference type="Gene3D" id="1.25.40.20">
    <property type="entry name" value="Ankyrin repeat-containing domain"/>
    <property type="match status" value="1"/>
</dbReference>
<keyword evidence="2 3" id="KW-0040">ANK repeat</keyword>
<comment type="caution">
    <text evidence="4">The sequence shown here is derived from an EMBL/GenBank/DDBJ whole genome shotgun (WGS) entry which is preliminary data.</text>
</comment>
<dbReference type="SMART" id="SM00248">
    <property type="entry name" value="ANK"/>
    <property type="match status" value="1"/>
</dbReference>
<dbReference type="PROSITE" id="PS50297">
    <property type="entry name" value="ANK_REP_REGION"/>
    <property type="match status" value="1"/>
</dbReference>
<dbReference type="SUPFAM" id="SSF48403">
    <property type="entry name" value="Ankyrin repeat"/>
    <property type="match status" value="1"/>
</dbReference>
<dbReference type="Proteomes" id="UP000265882">
    <property type="component" value="Unassembled WGS sequence"/>
</dbReference>